<reference evidence="1 2" key="1">
    <citation type="submission" date="2019-07" db="EMBL/GenBank/DDBJ databases">
        <title>Whole genome shotgun sequence of Chryseobacterium lathyri NBRC 105250.</title>
        <authorList>
            <person name="Hosoyama A."/>
            <person name="Uohara A."/>
            <person name="Ohji S."/>
            <person name="Ichikawa N."/>
        </authorList>
    </citation>
    <scope>NUCLEOTIDE SEQUENCE [LARGE SCALE GENOMIC DNA]</scope>
    <source>
        <strain evidence="1 2">NBRC 105250</strain>
    </source>
</reference>
<name>A0A511Y6P5_9FLAO</name>
<dbReference type="OrthoDB" id="1263066at2"/>
<gene>
    <name evidence="1" type="ORF">CLA01_09320</name>
</gene>
<dbReference type="EMBL" id="BJYI01000003">
    <property type="protein sequence ID" value="GEN70860.1"/>
    <property type="molecule type" value="Genomic_DNA"/>
</dbReference>
<dbReference type="Proteomes" id="UP000321150">
    <property type="component" value="Unassembled WGS sequence"/>
</dbReference>
<sequence length="158" mass="18490">MKGKLLIILTFLISFLSFSQEINKIEFHYSNSVIIGSETNIIFESVKKNRRNRVKIITERKNDFFTQKITQKKFLKLCKAISKINTVTYNLIKGKDSIKYNCIDGSDIIITTFQNNIKKQYFIECLASVDKDSHDRKDFWYAVQLIAESVGIRIEDLY</sequence>
<dbReference type="AlphaFoldDB" id="A0A511Y6P5"/>
<evidence type="ECO:0000313" key="2">
    <source>
        <dbReference type="Proteomes" id="UP000321150"/>
    </source>
</evidence>
<protein>
    <submittedName>
        <fullName evidence="1">Uncharacterized protein</fullName>
    </submittedName>
</protein>
<organism evidence="1 2">
    <name type="scientific">Chryseobacterium lathyri</name>
    <dbReference type="NCBI Taxonomy" id="395933"/>
    <lineage>
        <taxon>Bacteria</taxon>
        <taxon>Pseudomonadati</taxon>
        <taxon>Bacteroidota</taxon>
        <taxon>Flavobacteriia</taxon>
        <taxon>Flavobacteriales</taxon>
        <taxon>Weeksellaceae</taxon>
        <taxon>Chryseobacterium group</taxon>
        <taxon>Chryseobacterium</taxon>
    </lineage>
</organism>
<comment type="caution">
    <text evidence="1">The sequence shown here is derived from an EMBL/GenBank/DDBJ whole genome shotgun (WGS) entry which is preliminary data.</text>
</comment>
<dbReference type="RefSeq" id="WP_111953122.1">
    <property type="nucleotide sequence ID" value="NZ_BJYI01000003.1"/>
</dbReference>
<evidence type="ECO:0000313" key="1">
    <source>
        <dbReference type="EMBL" id="GEN70860.1"/>
    </source>
</evidence>
<proteinExistence type="predicted"/>
<accession>A0A511Y6P5</accession>